<dbReference type="InterPro" id="IPR000415">
    <property type="entry name" value="Nitroreductase-like"/>
</dbReference>
<keyword evidence="2" id="KW-0560">Oxidoreductase</keyword>
<dbReference type="SUPFAM" id="SSF55469">
    <property type="entry name" value="FMN-dependent nitroreductase-like"/>
    <property type="match status" value="1"/>
</dbReference>
<evidence type="ECO:0000256" key="1">
    <source>
        <dbReference type="ARBA" id="ARBA00007118"/>
    </source>
</evidence>
<accession>A0ABS2Q955</accession>
<dbReference type="PANTHER" id="PTHR43673">
    <property type="entry name" value="NAD(P)H NITROREDUCTASE YDGI-RELATED"/>
    <property type="match status" value="1"/>
</dbReference>
<protein>
    <submittedName>
        <fullName evidence="4">Nitroreductase</fullName>
    </submittedName>
</protein>
<reference evidence="4 5" key="1">
    <citation type="submission" date="2021-01" db="EMBL/GenBank/DDBJ databases">
        <title>Genomic Encyclopedia of Type Strains, Phase IV (KMG-IV): sequencing the most valuable type-strain genomes for metagenomic binning, comparative biology and taxonomic classification.</title>
        <authorList>
            <person name="Goeker M."/>
        </authorList>
    </citation>
    <scope>NUCLEOTIDE SEQUENCE [LARGE SCALE GENOMIC DNA]</scope>
    <source>
        <strain evidence="4 5">DSM 100968</strain>
    </source>
</reference>
<name>A0ABS2Q955_9BACL</name>
<keyword evidence="5" id="KW-1185">Reference proteome</keyword>
<comment type="similarity">
    <text evidence="1">Belongs to the nitroreductase family.</text>
</comment>
<dbReference type="RefSeq" id="WP_205005851.1">
    <property type="nucleotide sequence ID" value="NZ_CBCRXA010000014.1"/>
</dbReference>
<evidence type="ECO:0000313" key="4">
    <source>
        <dbReference type="EMBL" id="MBM7657507.1"/>
    </source>
</evidence>
<dbReference type="EMBL" id="JAFBEV010000006">
    <property type="protein sequence ID" value="MBM7657507.1"/>
    <property type="molecule type" value="Genomic_DNA"/>
</dbReference>
<evidence type="ECO:0000256" key="2">
    <source>
        <dbReference type="ARBA" id="ARBA00023002"/>
    </source>
</evidence>
<proteinExistence type="inferred from homology"/>
<dbReference type="InterPro" id="IPR029479">
    <property type="entry name" value="Nitroreductase"/>
</dbReference>
<evidence type="ECO:0000259" key="3">
    <source>
        <dbReference type="Pfam" id="PF00881"/>
    </source>
</evidence>
<organism evidence="4 5">
    <name type="scientific">Sporolactobacillus spathodeae</name>
    <dbReference type="NCBI Taxonomy" id="1465502"/>
    <lineage>
        <taxon>Bacteria</taxon>
        <taxon>Bacillati</taxon>
        <taxon>Bacillota</taxon>
        <taxon>Bacilli</taxon>
        <taxon>Bacillales</taxon>
        <taxon>Sporolactobacillaceae</taxon>
        <taxon>Sporolactobacillus</taxon>
    </lineage>
</organism>
<feature type="domain" description="Nitroreductase" evidence="3">
    <location>
        <begin position="9"/>
        <end position="187"/>
    </location>
</feature>
<comment type="caution">
    <text evidence="4">The sequence shown here is derived from an EMBL/GenBank/DDBJ whole genome shotgun (WGS) entry which is preliminary data.</text>
</comment>
<dbReference type="CDD" id="cd02137">
    <property type="entry name" value="MhqN-like"/>
    <property type="match status" value="1"/>
</dbReference>
<dbReference type="PANTHER" id="PTHR43673:SF10">
    <property type="entry name" value="NADH DEHYDROGENASE_NAD(P)H NITROREDUCTASE XCC3605-RELATED"/>
    <property type="match status" value="1"/>
</dbReference>
<sequence length="207" mass="23366">MNGEFLKVITERKSIRSFDSSQKIDRSEMKQMLQEAGRAPSALNLQPWRFLVIESDEAKKKLRPLFFNDPKLLDSCAAMVAVLGDLQASEYKDTIYDMAVSEGLMPEEVRSREVKLIASLYSSMPRDTRLTDVSFNSALAAMQLMLVARAHGYETCPLGGFDKDHFGEAFGFNKERYLSLVLIAIGKPAEKGFESIRLDVEQISKWV</sequence>
<dbReference type="Pfam" id="PF00881">
    <property type="entry name" value="Nitroreductase"/>
    <property type="match status" value="1"/>
</dbReference>
<evidence type="ECO:0000313" key="5">
    <source>
        <dbReference type="Proteomes" id="UP000823201"/>
    </source>
</evidence>
<dbReference type="Proteomes" id="UP000823201">
    <property type="component" value="Unassembled WGS sequence"/>
</dbReference>
<gene>
    <name evidence="4" type="ORF">JOC27_000956</name>
</gene>
<dbReference type="Gene3D" id="3.40.109.10">
    <property type="entry name" value="NADH Oxidase"/>
    <property type="match status" value="1"/>
</dbReference>